<accession>A0A397UUV8</accession>
<protein>
    <submittedName>
        <fullName evidence="1">Uncharacterized protein</fullName>
    </submittedName>
</protein>
<organism evidence="1 2">
    <name type="scientific">Gigaspora rosea</name>
    <dbReference type="NCBI Taxonomy" id="44941"/>
    <lineage>
        <taxon>Eukaryota</taxon>
        <taxon>Fungi</taxon>
        <taxon>Fungi incertae sedis</taxon>
        <taxon>Mucoromycota</taxon>
        <taxon>Glomeromycotina</taxon>
        <taxon>Glomeromycetes</taxon>
        <taxon>Diversisporales</taxon>
        <taxon>Gigasporaceae</taxon>
        <taxon>Gigaspora</taxon>
    </lineage>
</organism>
<proteinExistence type="predicted"/>
<name>A0A397UUV8_9GLOM</name>
<evidence type="ECO:0000313" key="2">
    <source>
        <dbReference type="Proteomes" id="UP000266673"/>
    </source>
</evidence>
<gene>
    <name evidence="1" type="ORF">C2G38_2040592</name>
</gene>
<evidence type="ECO:0000313" key="1">
    <source>
        <dbReference type="EMBL" id="RIB13925.1"/>
    </source>
</evidence>
<dbReference type="STRING" id="44941.A0A397UUV8"/>
<dbReference type="OrthoDB" id="2441332at2759"/>
<dbReference type="EMBL" id="QKWP01000879">
    <property type="protein sequence ID" value="RIB13925.1"/>
    <property type="molecule type" value="Genomic_DNA"/>
</dbReference>
<dbReference type="Proteomes" id="UP000266673">
    <property type="component" value="Unassembled WGS sequence"/>
</dbReference>
<reference evidence="1 2" key="1">
    <citation type="submission" date="2018-06" db="EMBL/GenBank/DDBJ databases">
        <title>Comparative genomics reveals the genomic features of Rhizophagus irregularis, R. cerebriforme, R. diaphanum and Gigaspora rosea, and their symbiotic lifestyle signature.</title>
        <authorList>
            <person name="Morin E."/>
            <person name="San Clemente H."/>
            <person name="Chen E.C.H."/>
            <person name="De La Providencia I."/>
            <person name="Hainaut M."/>
            <person name="Kuo A."/>
            <person name="Kohler A."/>
            <person name="Murat C."/>
            <person name="Tang N."/>
            <person name="Roy S."/>
            <person name="Loubradou J."/>
            <person name="Henrissat B."/>
            <person name="Grigoriev I.V."/>
            <person name="Corradi N."/>
            <person name="Roux C."/>
            <person name="Martin F.M."/>
        </authorList>
    </citation>
    <scope>NUCLEOTIDE SEQUENCE [LARGE SCALE GENOMIC DNA]</scope>
    <source>
        <strain evidence="1 2">DAOM 194757</strain>
    </source>
</reference>
<comment type="caution">
    <text evidence="1">The sequence shown here is derived from an EMBL/GenBank/DDBJ whole genome shotgun (WGS) entry which is preliminary data.</text>
</comment>
<keyword evidence="2" id="KW-1185">Reference proteome</keyword>
<sequence length="195" mass="23221">MWVIGEDISKICMKYRDNVIQKCISKEILSINEELALNYIFLFQEENPQGLYEYFDDELWKCAFSEIRTQYPYINIPENVFDLCGNVVKVMNKFKAFNRKFFNKEKKRLSTGFLGRCYIINFHYEGVYQMILLGEFKFPKDPTTWGSLMSCFQILATIQDLVNKWAIKYQYATRKGSNQEIPSNIKLKRKCFIPR</sequence>
<dbReference type="AlphaFoldDB" id="A0A397UUV8"/>